<proteinExistence type="predicted"/>
<reference evidence="1" key="1">
    <citation type="submission" date="2018-11" db="EMBL/GenBank/DDBJ databases">
        <title>The sequence and de novo assembly of Larimichthys crocea genome using PacBio and Hi-C technologies.</title>
        <authorList>
            <person name="Xu P."/>
            <person name="Chen B."/>
            <person name="Zhou Z."/>
            <person name="Ke Q."/>
            <person name="Wu Y."/>
            <person name="Bai H."/>
            <person name="Pu F."/>
        </authorList>
    </citation>
    <scope>NUCLEOTIDE SEQUENCE</scope>
    <source>
        <tissue evidence="1">Muscle</tissue>
    </source>
</reference>
<keyword evidence="2" id="KW-1185">Reference proteome</keyword>
<organism evidence="1 2">
    <name type="scientific">Larimichthys crocea</name>
    <name type="common">Large yellow croaker</name>
    <name type="synonym">Pseudosciaena crocea</name>
    <dbReference type="NCBI Taxonomy" id="215358"/>
    <lineage>
        <taxon>Eukaryota</taxon>
        <taxon>Metazoa</taxon>
        <taxon>Chordata</taxon>
        <taxon>Craniata</taxon>
        <taxon>Vertebrata</taxon>
        <taxon>Euteleostomi</taxon>
        <taxon>Actinopterygii</taxon>
        <taxon>Neopterygii</taxon>
        <taxon>Teleostei</taxon>
        <taxon>Neoteleostei</taxon>
        <taxon>Acanthomorphata</taxon>
        <taxon>Eupercaria</taxon>
        <taxon>Sciaenidae</taxon>
        <taxon>Larimichthys</taxon>
    </lineage>
</organism>
<evidence type="ECO:0000313" key="2">
    <source>
        <dbReference type="Proteomes" id="UP000793456"/>
    </source>
</evidence>
<sequence>MLAYLNPFRKAKKKVAAVSAEESSEAREKLESQGFWIPQAGGHKAWLKALCTTLLDSGGVRSEALLLSRPLCLVRVDCCQRLLPLIIHSILLDDSDGSWRVSLSSHIQDFFNFCSRSAQASSRSATPLNSDSESDTASQGLYDKTSLRTMLAVIDYLRHQQRPLESESRGTVCDSNFWLELNYLEVAKAAQSCSAHFTALLYTEIYVDKIKANMEESRRTKSKATRKIHFEDNSQTFTISSLTEKSVEDTNISLQELLIEVYRSIGEPDSLYGCGGETMTSPLTRIRTYEHEAMWGKALTSYDLHSTLPEVTRHVGIVEVINKSHISDRVSSDDLLPIHARVMLPLQ</sequence>
<name>A0ACD3QKI1_LARCR</name>
<accession>A0ACD3QKI1</accession>
<evidence type="ECO:0000313" key="1">
    <source>
        <dbReference type="EMBL" id="TMS07604.1"/>
    </source>
</evidence>
<dbReference type="EMBL" id="CM011691">
    <property type="protein sequence ID" value="TMS07604.1"/>
    <property type="molecule type" value="Genomic_DNA"/>
</dbReference>
<gene>
    <name evidence="1" type="ORF">E3U43_011697</name>
</gene>
<comment type="caution">
    <text evidence="1">The sequence shown here is derived from an EMBL/GenBank/DDBJ whole genome shotgun (WGS) entry which is preliminary data.</text>
</comment>
<dbReference type="Proteomes" id="UP000793456">
    <property type="component" value="Chromosome XVIII"/>
</dbReference>
<protein>
    <submittedName>
        <fullName evidence="1">Uncharacterized protein</fullName>
    </submittedName>
</protein>